<reference evidence="2" key="2">
    <citation type="submission" date="2023-07" db="EMBL/GenBank/DDBJ databases">
        <title>Genome mining of underrepresented organisms for secondary metabolites.</title>
        <authorList>
            <person name="D'Agostino P.M."/>
        </authorList>
    </citation>
    <scope>NUCLEOTIDE SEQUENCE [LARGE SCALE GENOMIC DNA]</scope>
    <source>
        <strain evidence="2">WS4403</strain>
    </source>
</reference>
<name>A0ABS4PF28_9GAMM</name>
<sequence>MLQPQSAQLLITAFGLLALRRGWQGLEVLRYRRNLRRLPRYQLRSTQIPVSKHRLFLGKGFRWQAIHTQRLHDCLRPEVQHYLSRGLIPRKKPC</sequence>
<reference evidence="1 2" key="1">
    <citation type="submission" date="2021-03" db="EMBL/GenBank/DDBJ databases">
        <authorList>
            <person name="D'Agostino P."/>
            <person name="Huntemann M."/>
            <person name="Clum A."/>
            <person name="Spunde A."/>
            <person name="Palaniappan K."/>
            <person name="Ritter S."/>
            <person name="Mikhailova N."/>
            <person name="Chen I.-M."/>
            <person name="Stamatis D."/>
            <person name="Reddy T."/>
            <person name="O'Malley R."/>
            <person name="Daum C."/>
            <person name="Shapiro N."/>
            <person name="Ivanova N."/>
            <person name="Kyrpides N."/>
            <person name="Woyke T."/>
        </authorList>
    </citation>
    <scope>NUCLEOTIDE SEQUENCE [LARGE SCALE GENOMIC DNA]</scope>
    <source>
        <strain evidence="1 2">WS4403</strain>
    </source>
</reference>
<dbReference type="Proteomes" id="UP001195624">
    <property type="component" value="Unassembled WGS sequence"/>
</dbReference>
<proteinExistence type="predicted"/>
<protein>
    <submittedName>
        <fullName evidence="1">Uncharacterized protein</fullName>
    </submittedName>
</protein>
<evidence type="ECO:0000313" key="1">
    <source>
        <dbReference type="EMBL" id="MBP2170725.1"/>
    </source>
</evidence>
<comment type="caution">
    <text evidence="1">The sequence shown here is derived from an EMBL/GenBank/DDBJ whole genome shotgun (WGS) entry which is preliminary data.</text>
</comment>
<keyword evidence="2" id="KW-1185">Reference proteome</keyword>
<evidence type="ECO:0000313" key="2">
    <source>
        <dbReference type="Proteomes" id="UP001195624"/>
    </source>
</evidence>
<dbReference type="EMBL" id="JAGGMQ010000001">
    <property type="protein sequence ID" value="MBP2170725.1"/>
    <property type="molecule type" value="Genomic_DNA"/>
</dbReference>
<gene>
    <name evidence="1" type="ORF">J2125_003917</name>
</gene>
<organism evidence="1 2">
    <name type="scientific">Winslowiella toletana</name>
    <dbReference type="NCBI Taxonomy" id="92490"/>
    <lineage>
        <taxon>Bacteria</taxon>
        <taxon>Pseudomonadati</taxon>
        <taxon>Pseudomonadota</taxon>
        <taxon>Gammaproteobacteria</taxon>
        <taxon>Enterobacterales</taxon>
        <taxon>Erwiniaceae</taxon>
        <taxon>Winslowiella</taxon>
    </lineage>
</organism>
<accession>A0ABS4PF28</accession>